<evidence type="ECO:0000313" key="1">
    <source>
        <dbReference type="Proteomes" id="UP000887565"/>
    </source>
</evidence>
<keyword evidence="1" id="KW-1185">Reference proteome</keyword>
<dbReference type="AlphaFoldDB" id="A0A915JF15"/>
<evidence type="ECO:0000313" key="2">
    <source>
        <dbReference type="WBParaSite" id="nRc.2.0.1.t24156-RA"/>
    </source>
</evidence>
<proteinExistence type="predicted"/>
<dbReference type="Proteomes" id="UP000887565">
    <property type="component" value="Unplaced"/>
</dbReference>
<reference evidence="2" key="1">
    <citation type="submission" date="2022-11" db="UniProtKB">
        <authorList>
            <consortium name="WormBaseParasite"/>
        </authorList>
    </citation>
    <scope>IDENTIFICATION</scope>
</reference>
<name>A0A915JF15_ROMCU</name>
<accession>A0A915JF15</accession>
<protein>
    <submittedName>
        <fullName evidence="2">Uncharacterized protein</fullName>
    </submittedName>
</protein>
<sequence length="66" mass="7651">MGTLVCRIAEWLVSSNAFDPNIFNIVRNRWQCWVCFELKAVVDSQFVHAQHQEVEQFEKSVPPSGQ</sequence>
<dbReference type="WBParaSite" id="nRc.2.0.1.t24156-RA">
    <property type="protein sequence ID" value="nRc.2.0.1.t24156-RA"/>
    <property type="gene ID" value="nRc.2.0.1.g24156"/>
</dbReference>
<organism evidence="1 2">
    <name type="scientific">Romanomermis culicivorax</name>
    <name type="common">Nematode worm</name>
    <dbReference type="NCBI Taxonomy" id="13658"/>
    <lineage>
        <taxon>Eukaryota</taxon>
        <taxon>Metazoa</taxon>
        <taxon>Ecdysozoa</taxon>
        <taxon>Nematoda</taxon>
        <taxon>Enoplea</taxon>
        <taxon>Dorylaimia</taxon>
        <taxon>Mermithida</taxon>
        <taxon>Mermithoidea</taxon>
        <taxon>Mermithidae</taxon>
        <taxon>Romanomermis</taxon>
    </lineage>
</organism>